<evidence type="ECO:0008006" key="4">
    <source>
        <dbReference type="Google" id="ProtNLM"/>
    </source>
</evidence>
<dbReference type="GO" id="GO:0019005">
    <property type="term" value="C:SCF ubiquitin ligase complex"/>
    <property type="evidence" value="ECO:0007669"/>
    <property type="project" value="TreeGrafter"/>
</dbReference>
<dbReference type="PANTHER" id="PTHR13318:SF281">
    <property type="entry name" value="F-BOX DOMAIN-CONTAINING PROTEIN"/>
    <property type="match status" value="1"/>
</dbReference>
<proteinExistence type="predicted"/>
<keyword evidence="3" id="KW-1185">Reference proteome</keyword>
<protein>
    <recommendedName>
        <fullName evidence="4">RNI-like protein</fullName>
    </recommendedName>
</protein>
<feature type="compositionally biased region" description="Low complexity" evidence="1">
    <location>
        <begin position="166"/>
        <end position="176"/>
    </location>
</feature>
<dbReference type="SUPFAM" id="SSF52047">
    <property type="entry name" value="RNI-like"/>
    <property type="match status" value="1"/>
</dbReference>
<dbReference type="GO" id="GO:0031146">
    <property type="term" value="P:SCF-dependent proteasomal ubiquitin-dependent protein catabolic process"/>
    <property type="evidence" value="ECO:0007669"/>
    <property type="project" value="TreeGrafter"/>
</dbReference>
<evidence type="ECO:0000256" key="1">
    <source>
        <dbReference type="SAM" id="MobiDB-lite"/>
    </source>
</evidence>
<gene>
    <name evidence="2" type="ORF">HK097_009218</name>
</gene>
<dbReference type="AlphaFoldDB" id="A0AAD5X3E1"/>
<dbReference type="InterPro" id="IPR006553">
    <property type="entry name" value="Leu-rich_rpt_Cys-con_subtyp"/>
</dbReference>
<feature type="region of interest" description="Disordered" evidence="1">
    <location>
        <begin position="165"/>
        <end position="194"/>
    </location>
</feature>
<organism evidence="2 3">
    <name type="scientific">Rhizophlyctis rosea</name>
    <dbReference type="NCBI Taxonomy" id="64517"/>
    <lineage>
        <taxon>Eukaryota</taxon>
        <taxon>Fungi</taxon>
        <taxon>Fungi incertae sedis</taxon>
        <taxon>Chytridiomycota</taxon>
        <taxon>Chytridiomycota incertae sedis</taxon>
        <taxon>Chytridiomycetes</taxon>
        <taxon>Rhizophlyctidales</taxon>
        <taxon>Rhizophlyctidaceae</taxon>
        <taxon>Rhizophlyctis</taxon>
    </lineage>
</organism>
<dbReference type="InterPro" id="IPR032675">
    <property type="entry name" value="LRR_dom_sf"/>
</dbReference>
<accession>A0AAD5X3E1</accession>
<evidence type="ECO:0000313" key="3">
    <source>
        <dbReference type="Proteomes" id="UP001212841"/>
    </source>
</evidence>
<dbReference type="PANTHER" id="PTHR13318">
    <property type="entry name" value="PARTNER OF PAIRED, ISOFORM B-RELATED"/>
    <property type="match status" value="1"/>
</dbReference>
<sequence length="488" mass="54165">MANSPEEQGPSPTVPLITFSHPPVEILEAIHTALAASHKSSHPRDRRLHQQTLSILSQLTTTWRSVFLPHLYEHPILTNLNQFYHFLSSLESGTTRPEPLSPSRLARTKAHNWEDCNDPNKRGQGGWGLGGVGWEFSAWTEPQVIKSTGWVPLQQWIVDNVARDATTSSGSDGSSSDIEDTHDDPHPAPPSVVTNALTIPEPTLQGLGTFIKTLDLSALRFVRAPDIKTLSQNLGPRLHALDLSNCVLITDSAAISIIESCHRTLTSIRLTDNPQLTDQTLLTLATQTRTTLKHLHLERLNRVTNEGFNALTRFSRALTTLKVVQMRNVTDKAAVRWAKRREGQLRSLTVARCGIQNDGLVGLARGCKGLKHVTLAVSHAVTEMSLRAFARCCPDLESFAISSTDVREYAIFIDDLIPMLEPLSKLHTLAIYGSVDLTPDDVQRIAKELPQLKTLKCFCWHAMTEEFRDDFNARQPDDGLKLMLDDGT</sequence>
<name>A0AAD5X3E1_9FUNG</name>
<dbReference type="SMART" id="SM00367">
    <property type="entry name" value="LRR_CC"/>
    <property type="match status" value="7"/>
</dbReference>
<dbReference type="EMBL" id="JADGJD010000595">
    <property type="protein sequence ID" value="KAJ3049790.1"/>
    <property type="molecule type" value="Genomic_DNA"/>
</dbReference>
<dbReference type="Gene3D" id="3.80.10.10">
    <property type="entry name" value="Ribonuclease Inhibitor"/>
    <property type="match status" value="1"/>
</dbReference>
<evidence type="ECO:0000313" key="2">
    <source>
        <dbReference type="EMBL" id="KAJ3049790.1"/>
    </source>
</evidence>
<comment type="caution">
    <text evidence="2">The sequence shown here is derived from an EMBL/GenBank/DDBJ whole genome shotgun (WGS) entry which is preliminary data.</text>
</comment>
<reference evidence="2" key="1">
    <citation type="submission" date="2020-05" db="EMBL/GenBank/DDBJ databases">
        <title>Phylogenomic resolution of chytrid fungi.</title>
        <authorList>
            <person name="Stajich J.E."/>
            <person name="Amses K."/>
            <person name="Simmons R."/>
            <person name="Seto K."/>
            <person name="Myers J."/>
            <person name="Bonds A."/>
            <person name="Quandt C.A."/>
            <person name="Barry K."/>
            <person name="Liu P."/>
            <person name="Grigoriev I."/>
            <person name="Longcore J.E."/>
            <person name="James T.Y."/>
        </authorList>
    </citation>
    <scope>NUCLEOTIDE SEQUENCE</scope>
    <source>
        <strain evidence="2">JEL0318</strain>
    </source>
</reference>
<dbReference type="Proteomes" id="UP001212841">
    <property type="component" value="Unassembled WGS sequence"/>
</dbReference>